<reference evidence="1" key="1">
    <citation type="submission" date="2020-05" db="EMBL/GenBank/DDBJ databases">
        <title>Large-scale comparative analyses of tick genomes elucidate their genetic diversity and vector capacities.</title>
        <authorList>
            <person name="Jia N."/>
            <person name="Wang J."/>
            <person name="Shi W."/>
            <person name="Du L."/>
            <person name="Sun Y."/>
            <person name="Zhan W."/>
            <person name="Jiang J."/>
            <person name="Wang Q."/>
            <person name="Zhang B."/>
            <person name="Ji P."/>
            <person name="Sakyi L.B."/>
            <person name="Cui X."/>
            <person name="Yuan T."/>
            <person name="Jiang B."/>
            <person name="Yang W."/>
            <person name="Lam T.T.-Y."/>
            <person name="Chang Q."/>
            <person name="Ding S."/>
            <person name="Wang X."/>
            <person name="Zhu J."/>
            <person name="Ruan X."/>
            <person name="Zhao L."/>
            <person name="Wei J."/>
            <person name="Que T."/>
            <person name="Du C."/>
            <person name="Cheng J."/>
            <person name="Dai P."/>
            <person name="Han X."/>
            <person name="Huang E."/>
            <person name="Gao Y."/>
            <person name="Liu J."/>
            <person name="Shao H."/>
            <person name="Ye R."/>
            <person name="Li L."/>
            <person name="Wei W."/>
            <person name="Wang X."/>
            <person name="Wang C."/>
            <person name="Yang T."/>
            <person name="Huo Q."/>
            <person name="Li W."/>
            <person name="Guo W."/>
            <person name="Chen H."/>
            <person name="Zhou L."/>
            <person name="Ni X."/>
            <person name="Tian J."/>
            <person name="Zhou Y."/>
            <person name="Sheng Y."/>
            <person name="Liu T."/>
            <person name="Pan Y."/>
            <person name="Xia L."/>
            <person name="Li J."/>
            <person name="Zhao F."/>
            <person name="Cao W."/>
        </authorList>
    </citation>
    <scope>NUCLEOTIDE SEQUENCE</scope>
    <source>
        <strain evidence="1">Hyas-2018</strain>
    </source>
</reference>
<dbReference type="Proteomes" id="UP000821845">
    <property type="component" value="Chromosome 1"/>
</dbReference>
<keyword evidence="2" id="KW-1185">Reference proteome</keyword>
<sequence>MRRAGASAEDGIRFRFKQQYTQEQRKQEADAILQKYPQRIPAVTKRYSLRGRERHSSEMNGDEAETCSVGVADSDAGGQRSGTSDTASNSS</sequence>
<evidence type="ECO:0000313" key="2">
    <source>
        <dbReference type="Proteomes" id="UP000821845"/>
    </source>
</evidence>
<protein>
    <submittedName>
        <fullName evidence="1">Uncharacterized protein</fullName>
    </submittedName>
</protein>
<name>A0ACB7TDY6_HYAAI</name>
<comment type="caution">
    <text evidence="1">The sequence shown here is derived from an EMBL/GenBank/DDBJ whole genome shotgun (WGS) entry which is preliminary data.</text>
</comment>
<organism evidence="1 2">
    <name type="scientific">Hyalomma asiaticum</name>
    <name type="common">Tick</name>
    <dbReference type="NCBI Taxonomy" id="266040"/>
    <lineage>
        <taxon>Eukaryota</taxon>
        <taxon>Metazoa</taxon>
        <taxon>Ecdysozoa</taxon>
        <taxon>Arthropoda</taxon>
        <taxon>Chelicerata</taxon>
        <taxon>Arachnida</taxon>
        <taxon>Acari</taxon>
        <taxon>Parasitiformes</taxon>
        <taxon>Ixodida</taxon>
        <taxon>Ixodoidea</taxon>
        <taxon>Ixodidae</taxon>
        <taxon>Hyalomminae</taxon>
        <taxon>Hyalomma</taxon>
    </lineage>
</organism>
<accession>A0ACB7TDY6</accession>
<evidence type="ECO:0000313" key="1">
    <source>
        <dbReference type="EMBL" id="KAH6945376.1"/>
    </source>
</evidence>
<proteinExistence type="predicted"/>
<gene>
    <name evidence="1" type="ORF">HPB50_008131</name>
</gene>
<dbReference type="EMBL" id="CM023481">
    <property type="protein sequence ID" value="KAH6945376.1"/>
    <property type="molecule type" value="Genomic_DNA"/>
</dbReference>